<dbReference type="PANTHER" id="PTHR23067:SF14">
    <property type="entry name" value="C2H2-TYPE DOMAIN-CONTAINING PROTEIN"/>
    <property type="match status" value="1"/>
</dbReference>
<dbReference type="GO" id="GO:0008270">
    <property type="term" value="F:zinc ion binding"/>
    <property type="evidence" value="ECO:0007669"/>
    <property type="project" value="UniProtKB-KW"/>
</dbReference>
<dbReference type="InterPro" id="IPR051845">
    <property type="entry name" value="Znf385"/>
</dbReference>
<evidence type="ECO:0000256" key="1">
    <source>
        <dbReference type="ARBA" id="ARBA00004123"/>
    </source>
</evidence>
<reference evidence="9" key="1">
    <citation type="submission" date="2025-08" db="UniProtKB">
        <authorList>
            <consortium name="Ensembl"/>
        </authorList>
    </citation>
    <scope>IDENTIFICATION</scope>
</reference>
<accession>A0A8C4QHB5</accession>
<keyword evidence="6" id="KW-0539">Nucleus</keyword>
<evidence type="ECO:0000256" key="7">
    <source>
        <dbReference type="SAM" id="MobiDB-lite"/>
    </source>
</evidence>
<dbReference type="GO" id="GO:0005634">
    <property type="term" value="C:nucleus"/>
    <property type="evidence" value="ECO:0007669"/>
    <property type="project" value="UniProtKB-SubCell"/>
</dbReference>
<dbReference type="PROSITE" id="PS00028">
    <property type="entry name" value="ZINC_FINGER_C2H2_1"/>
    <property type="match status" value="2"/>
</dbReference>
<keyword evidence="2" id="KW-0479">Metal-binding</keyword>
<dbReference type="Proteomes" id="UP000694388">
    <property type="component" value="Unplaced"/>
</dbReference>
<dbReference type="PANTHER" id="PTHR23067">
    <property type="entry name" value="DOUBLE-STRANDED RNA-BINDING ZINC FINGER PROTEIN"/>
    <property type="match status" value="1"/>
</dbReference>
<dbReference type="Gene3D" id="3.30.160.60">
    <property type="entry name" value="Classic Zinc Finger"/>
    <property type="match status" value="2"/>
</dbReference>
<comment type="subcellular location">
    <subcellularLocation>
        <location evidence="1">Nucleus</location>
    </subcellularLocation>
</comment>
<evidence type="ECO:0000259" key="8">
    <source>
        <dbReference type="PROSITE" id="PS00028"/>
    </source>
</evidence>
<evidence type="ECO:0000256" key="6">
    <source>
        <dbReference type="ARBA" id="ARBA00023242"/>
    </source>
</evidence>
<dbReference type="Pfam" id="PF12874">
    <property type="entry name" value="zf-met"/>
    <property type="match status" value="3"/>
</dbReference>
<dbReference type="AlphaFoldDB" id="A0A8C4QHB5"/>
<evidence type="ECO:0000256" key="2">
    <source>
        <dbReference type="ARBA" id="ARBA00022723"/>
    </source>
</evidence>
<dbReference type="Ensembl" id="ENSEBUT00000015345.1">
    <property type="protein sequence ID" value="ENSEBUP00000014769.1"/>
    <property type="gene ID" value="ENSEBUG00000009311.1"/>
</dbReference>
<dbReference type="GeneTree" id="ENSGT00940000155611"/>
<dbReference type="InterPro" id="IPR013087">
    <property type="entry name" value="Znf_C2H2_type"/>
</dbReference>
<reference evidence="9" key="2">
    <citation type="submission" date="2025-09" db="UniProtKB">
        <authorList>
            <consortium name="Ensembl"/>
        </authorList>
    </citation>
    <scope>IDENTIFICATION</scope>
</reference>
<dbReference type="SMART" id="SM00451">
    <property type="entry name" value="ZnF_U1"/>
    <property type="match status" value="2"/>
</dbReference>
<dbReference type="GO" id="GO:0003676">
    <property type="term" value="F:nucleic acid binding"/>
    <property type="evidence" value="ECO:0007669"/>
    <property type="project" value="InterPro"/>
</dbReference>
<keyword evidence="10" id="KW-1185">Reference proteome</keyword>
<name>A0A8C4QHB5_EPTBU</name>
<feature type="region of interest" description="Disordered" evidence="7">
    <location>
        <begin position="91"/>
        <end position="128"/>
    </location>
</feature>
<evidence type="ECO:0000313" key="10">
    <source>
        <dbReference type="Proteomes" id="UP000694388"/>
    </source>
</evidence>
<evidence type="ECO:0000256" key="5">
    <source>
        <dbReference type="ARBA" id="ARBA00022833"/>
    </source>
</evidence>
<feature type="domain" description="C2H2-type" evidence="8">
    <location>
        <begin position="202"/>
        <end position="224"/>
    </location>
</feature>
<dbReference type="InterPro" id="IPR003604">
    <property type="entry name" value="Matrin/U1-like-C_Znf_C2H2"/>
</dbReference>
<keyword evidence="4" id="KW-0863">Zinc-finger</keyword>
<evidence type="ECO:0000313" key="9">
    <source>
        <dbReference type="Ensembl" id="ENSEBUP00000014769.1"/>
    </source>
</evidence>
<keyword evidence="5" id="KW-0862">Zinc</keyword>
<dbReference type="InterPro" id="IPR036236">
    <property type="entry name" value="Znf_C2H2_sf"/>
</dbReference>
<protein>
    <recommendedName>
        <fullName evidence="8">C2H2-type domain-containing protein</fullName>
    </recommendedName>
</protein>
<dbReference type="SUPFAM" id="SSF57667">
    <property type="entry name" value="beta-beta-alpha zinc fingers"/>
    <property type="match status" value="2"/>
</dbReference>
<dbReference type="SMART" id="SM00355">
    <property type="entry name" value="ZnF_C2H2"/>
    <property type="match status" value="2"/>
</dbReference>
<sequence>MLLANVCPLGGFPRLLGAQATIVQPAIDLKRILHIPIDLGLLASNLNRMDPVQKAVVTHTFGVPLMPRRRQLFTCNLCQIRFNSEHQASAHFKGNKHSKRLTSLEAGKGRRRRSCVGDRKGGGATSKTKMEPVTNLRCTKKDSENGEVMSATRDMNAISRSSLSLTPTQPQECCVVKLTERSVDIAKDGEAEDAQAQRLLYCSLCKVVVNSRSQLEAHNKGSKHKTMIQARDGGGVIKAFPRLGTRPHGPQETIKTSLQDKTFYCETCDVHVNSESQLKQVVC</sequence>
<organism evidence="9 10">
    <name type="scientific">Eptatretus burgeri</name>
    <name type="common">Inshore hagfish</name>
    <dbReference type="NCBI Taxonomy" id="7764"/>
    <lineage>
        <taxon>Eukaryota</taxon>
        <taxon>Metazoa</taxon>
        <taxon>Chordata</taxon>
        <taxon>Craniata</taxon>
        <taxon>Vertebrata</taxon>
        <taxon>Cyclostomata</taxon>
        <taxon>Myxini</taxon>
        <taxon>Myxiniformes</taxon>
        <taxon>Myxinidae</taxon>
        <taxon>Eptatretinae</taxon>
        <taxon>Eptatretus</taxon>
    </lineage>
</organism>
<evidence type="ECO:0000256" key="3">
    <source>
        <dbReference type="ARBA" id="ARBA00022737"/>
    </source>
</evidence>
<evidence type="ECO:0000256" key="4">
    <source>
        <dbReference type="ARBA" id="ARBA00022771"/>
    </source>
</evidence>
<keyword evidence="3" id="KW-0677">Repeat</keyword>
<feature type="domain" description="C2H2-type" evidence="8">
    <location>
        <begin position="75"/>
        <end position="97"/>
    </location>
</feature>
<proteinExistence type="predicted"/>